<dbReference type="InterPro" id="IPR009057">
    <property type="entry name" value="Homeodomain-like_sf"/>
</dbReference>
<feature type="domain" description="HTH tetR-type" evidence="3">
    <location>
        <begin position="10"/>
        <end position="70"/>
    </location>
</feature>
<gene>
    <name evidence="4" type="ORF">BBEV_0786</name>
</gene>
<dbReference type="KEGG" id="bbev:BBEV_0786"/>
<dbReference type="InterPro" id="IPR050109">
    <property type="entry name" value="HTH-type_TetR-like_transc_reg"/>
</dbReference>
<dbReference type="Proteomes" id="UP000094463">
    <property type="component" value="Chromosome"/>
</dbReference>
<dbReference type="Gene3D" id="1.10.357.10">
    <property type="entry name" value="Tetracycline Repressor, domain 2"/>
    <property type="match status" value="1"/>
</dbReference>
<dbReference type="PRINTS" id="PR00455">
    <property type="entry name" value="HTHTETR"/>
</dbReference>
<keyword evidence="5" id="KW-1185">Reference proteome</keyword>
<feature type="DNA-binding region" description="H-T-H motif" evidence="2">
    <location>
        <begin position="33"/>
        <end position="52"/>
    </location>
</feature>
<dbReference type="AlphaFoldDB" id="A0A1D7QT43"/>
<proteinExistence type="predicted"/>
<organism evidence="4 5">
    <name type="scientific">Salisediminibacterium beveridgei</name>
    <dbReference type="NCBI Taxonomy" id="632773"/>
    <lineage>
        <taxon>Bacteria</taxon>
        <taxon>Bacillati</taxon>
        <taxon>Bacillota</taxon>
        <taxon>Bacilli</taxon>
        <taxon>Bacillales</taxon>
        <taxon>Bacillaceae</taxon>
        <taxon>Salisediminibacterium</taxon>
    </lineage>
</organism>
<evidence type="ECO:0000256" key="2">
    <source>
        <dbReference type="PROSITE-ProRule" id="PRU00335"/>
    </source>
</evidence>
<dbReference type="PANTHER" id="PTHR30328:SF54">
    <property type="entry name" value="HTH-TYPE TRANSCRIPTIONAL REPRESSOR SCO4008"/>
    <property type="match status" value="1"/>
</dbReference>
<sequence>MNDAFYNLAYTKQERIINAAMKEFVDNGFVKASTNNIVRHAGISKGSLFYYFQNKKDLYFFLIEHTRKDVKRVFDAIDYEETDLFKRLTQISFAKLDIQKNYPESFDFLTSVFTETSAEVKDEGHKKIEQIQKEGFEKLYINIDWSLFRPEIDVNRAVEILNWTMMGFAEKNRSRMKTFENVGPELMADWEAYAQILKTSFYHKTDEE</sequence>
<dbReference type="Pfam" id="PF00440">
    <property type="entry name" value="TetR_N"/>
    <property type="match status" value="1"/>
</dbReference>
<dbReference type="PROSITE" id="PS50977">
    <property type="entry name" value="HTH_TETR_2"/>
    <property type="match status" value="1"/>
</dbReference>
<dbReference type="InterPro" id="IPR036271">
    <property type="entry name" value="Tet_transcr_reg_TetR-rel_C_sf"/>
</dbReference>
<evidence type="ECO:0000256" key="1">
    <source>
        <dbReference type="ARBA" id="ARBA00023125"/>
    </source>
</evidence>
<dbReference type="InterPro" id="IPR023772">
    <property type="entry name" value="DNA-bd_HTH_TetR-type_CS"/>
</dbReference>
<evidence type="ECO:0000313" key="4">
    <source>
        <dbReference type="EMBL" id="AOM82157.1"/>
    </source>
</evidence>
<evidence type="ECO:0000259" key="3">
    <source>
        <dbReference type="PROSITE" id="PS50977"/>
    </source>
</evidence>
<dbReference type="EMBL" id="CP012502">
    <property type="protein sequence ID" value="AOM82157.1"/>
    <property type="molecule type" value="Genomic_DNA"/>
</dbReference>
<name>A0A1D7QT43_9BACI</name>
<dbReference type="GO" id="GO:0006355">
    <property type="term" value="P:regulation of DNA-templated transcription"/>
    <property type="evidence" value="ECO:0007669"/>
    <property type="project" value="UniProtKB-ARBA"/>
</dbReference>
<dbReference type="GO" id="GO:0003677">
    <property type="term" value="F:DNA binding"/>
    <property type="evidence" value="ECO:0007669"/>
    <property type="project" value="UniProtKB-UniRule"/>
</dbReference>
<dbReference type="STRING" id="632773.BBEV_0786"/>
<dbReference type="RefSeq" id="WP_069364272.1">
    <property type="nucleotide sequence ID" value="NZ_CP012502.1"/>
</dbReference>
<keyword evidence="1 2" id="KW-0238">DNA-binding</keyword>
<dbReference type="SUPFAM" id="SSF46689">
    <property type="entry name" value="Homeodomain-like"/>
    <property type="match status" value="1"/>
</dbReference>
<accession>A0A1D7QT43</accession>
<dbReference type="InterPro" id="IPR001647">
    <property type="entry name" value="HTH_TetR"/>
</dbReference>
<evidence type="ECO:0000313" key="5">
    <source>
        <dbReference type="Proteomes" id="UP000094463"/>
    </source>
</evidence>
<dbReference type="PANTHER" id="PTHR30328">
    <property type="entry name" value="TRANSCRIPTIONAL REPRESSOR"/>
    <property type="match status" value="1"/>
</dbReference>
<dbReference type="SUPFAM" id="SSF48498">
    <property type="entry name" value="Tetracyclin repressor-like, C-terminal domain"/>
    <property type="match status" value="1"/>
</dbReference>
<dbReference type="Gene3D" id="1.10.10.60">
    <property type="entry name" value="Homeodomain-like"/>
    <property type="match status" value="1"/>
</dbReference>
<reference evidence="4 5" key="1">
    <citation type="submission" date="2015-08" db="EMBL/GenBank/DDBJ databases">
        <title>The complete genome sequence of Bacillus beveridgei MLTeJB.</title>
        <authorList>
            <person name="Hanson T.E."/>
            <person name="Mesa C."/>
            <person name="Basesman S.M."/>
            <person name="Oremland R.S."/>
        </authorList>
    </citation>
    <scope>NUCLEOTIDE SEQUENCE [LARGE SCALE GENOMIC DNA]</scope>
    <source>
        <strain evidence="4 5">MLTeJB</strain>
    </source>
</reference>
<dbReference type="PROSITE" id="PS01081">
    <property type="entry name" value="HTH_TETR_1"/>
    <property type="match status" value="1"/>
</dbReference>
<protein>
    <submittedName>
        <fullName evidence="4">Transcriptional regulator, TetR family</fullName>
    </submittedName>
</protein>